<feature type="region of interest" description="Disordered" evidence="1">
    <location>
        <begin position="199"/>
        <end position="247"/>
    </location>
</feature>
<gene>
    <name evidence="2" type="ORF">DSTB1V02_LOCUS13903</name>
</gene>
<proteinExistence type="predicted"/>
<feature type="non-terminal residue" evidence="2">
    <location>
        <position position="1"/>
    </location>
</feature>
<keyword evidence="3" id="KW-1185">Reference proteome</keyword>
<organism evidence="2">
    <name type="scientific">Darwinula stevensoni</name>
    <dbReference type="NCBI Taxonomy" id="69355"/>
    <lineage>
        <taxon>Eukaryota</taxon>
        <taxon>Metazoa</taxon>
        <taxon>Ecdysozoa</taxon>
        <taxon>Arthropoda</taxon>
        <taxon>Crustacea</taxon>
        <taxon>Oligostraca</taxon>
        <taxon>Ostracoda</taxon>
        <taxon>Podocopa</taxon>
        <taxon>Podocopida</taxon>
        <taxon>Darwinulocopina</taxon>
        <taxon>Darwinuloidea</taxon>
        <taxon>Darwinulidae</taxon>
        <taxon>Darwinula</taxon>
    </lineage>
</organism>
<feature type="compositionally biased region" description="Basic residues" evidence="1">
    <location>
        <begin position="205"/>
        <end position="215"/>
    </location>
</feature>
<accession>A0A7R9AH11</accession>
<evidence type="ECO:0000313" key="3">
    <source>
        <dbReference type="Proteomes" id="UP000677054"/>
    </source>
</evidence>
<name>A0A7R9AH11_9CRUS</name>
<protein>
    <submittedName>
        <fullName evidence="2">Uncharacterized protein</fullName>
    </submittedName>
</protein>
<evidence type="ECO:0000313" key="2">
    <source>
        <dbReference type="EMBL" id="CAD7254157.1"/>
    </source>
</evidence>
<dbReference type="EMBL" id="LR907606">
    <property type="protein sequence ID" value="CAD7254157.1"/>
    <property type="molecule type" value="Genomic_DNA"/>
</dbReference>
<dbReference type="Proteomes" id="UP000677054">
    <property type="component" value="Unassembled WGS sequence"/>
</dbReference>
<evidence type="ECO:0000256" key="1">
    <source>
        <dbReference type="SAM" id="MobiDB-lite"/>
    </source>
</evidence>
<sequence>VCHHRRSSYDRIAITHYRAWFEDKEVKSGLPVTTQDVRLLISAVLKGVDKDLVALDAKQNLNDTEKTDIKGYMDMLKKTLSAFSNGTLDVISEFIRMKQQAMMKGANMQVGFGQREDLHAGNMSAQMKDAMCRQVASSHLLKFVSAVGLDVSDMVGDTGSDLMPTAWKIDGDMVYAGSKNIITGGFYWNPTAKCFCGGGDEGGRGGKRGRKKRRGNPFQGMPWGNGGSSGNSIDDNSNANRPKLPPGFNPMLSLMRDPEFMGEHFERMAQMLQNVDPSQLQAAIQSALGSMPSQLKDFLKSSLGESRQAYGGMSQDMANWFQQNDAQITQLLRAHGMQLATWIEQGNGTLGQHQQDIDGWFNQLGLNTGSLNRTAITWFLAHAAEAGVDPGSDFTQTNEQALRQWLTDQGWGDQERAINSLGQFSRSDFGHSNSNVMKATDIMRQLGDVLRVQGQGNVQQMLSNFPQFFGSLPGVGGRKKRSLD</sequence>
<dbReference type="EMBL" id="CAJPEV010008089">
    <property type="protein sequence ID" value="CAG0905106.1"/>
    <property type="molecule type" value="Genomic_DNA"/>
</dbReference>
<reference evidence="2" key="1">
    <citation type="submission" date="2020-11" db="EMBL/GenBank/DDBJ databases">
        <authorList>
            <person name="Tran Van P."/>
        </authorList>
    </citation>
    <scope>NUCLEOTIDE SEQUENCE</scope>
</reference>
<dbReference type="AlphaFoldDB" id="A0A7R9AH11"/>